<dbReference type="PROSITE" id="PS50011">
    <property type="entry name" value="PROTEIN_KINASE_DOM"/>
    <property type="match status" value="1"/>
</dbReference>
<gene>
    <name evidence="9" type="ORF">PGLA1383_LOCUS9375</name>
</gene>
<keyword evidence="10" id="KW-1185">Reference proteome</keyword>
<evidence type="ECO:0000313" key="10">
    <source>
        <dbReference type="Proteomes" id="UP000654075"/>
    </source>
</evidence>
<dbReference type="Pfam" id="PF00069">
    <property type="entry name" value="Pkinase"/>
    <property type="match status" value="1"/>
</dbReference>
<evidence type="ECO:0000256" key="5">
    <source>
        <dbReference type="ARBA" id="ARBA00024334"/>
    </source>
</evidence>
<evidence type="ECO:0000256" key="2">
    <source>
        <dbReference type="ARBA" id="ARBA00022741"/>
    </source>
</evidence>
<feature type="domain" description="Protein kinase" evidence="7">
    <location>
        <begin position="271"/>
        <end position="533"/>
    </location>
</feature>
<keyword evidence="4" id="KW-0067">ATP-binding</keyword>
<evidence type="ECO:0008006" key="11">
    <source>
        <dbReference type="Google" id="ProtNLM"/>
    </source>
</evidence>
<evidence type="ECO:0000256" key="1">
    <source>
        <dbReference type="ARBA" id="ARBA00011245"/>
    </source>
</evidence>
<comment type="subunit">
    <text evidence="1">Monomer.</text>
</comment>
<organism evidence="9 10">
    <name type="scientific">Polarella glacialis</name>
    <name type="common">Dinoflagellate</name>
    <dbReference type="NCBI Taxonomy" id="89957"/>
    <lineage>
        <taxon>Eukaryota</taxon>
        <taxon>Sar</taxon>
        <taxon>Alveolata</taxon>
        <taxon>Dinophyceae</taxon>
        <taxon>Suessiales</taxon>
        <taxon>Suessiaceae</taxon>
        <taxon>Polarella</taxon>
    </lineage>
</organism>
<sequence length="735" mass="82009">MVFTCVRIVKTKRLVIDDLRVLSRPKHRTASLELDVADLAFGSRQSTSAFEAVHATLGITCMRSVLSYESSYWGSGVGESTAGSPLVAFQWSGGGLAVVWRLSGGVGPCGAQQLGGRRPGFVRKLTMIETKPAEFRRIKRAIKARQLVVPASIEWADKARQLSAQLLLSRPQLQDSRTLSREELSAEKANHVPVSSGITPSSGSSVTAKATYTLEEVLSRSMSLRGGSLNEADYTPGSQRSFLTLTAAKMNARVFPGRPLEADYILSLGKSGRPVVLGHGMSGPVREARRRGDGRRCAVKSFKKSRLDERQMRMLRNEAQIFLEVDHPNIVRLLGCYEDAAELHFVMECCHGGEVYTELLRRNNIGEAETADMVWQMLLALRYLHENSIVHRDLKLENWMFEEASGRIKLIDFGLSRIWDAQDICGDMSRRCGTVNYMAPEVLETKYSHKADMWSLGVISFMLMSGKCPFYASSCDGFTKEVITANIKECSYEYEGEIWSDVSKEARDFVERLLVLDTSKRMDAKEALAHPWFLRSSSSDEDQSRTRRRARVDAKMLEGWRRFASFRPALRVMLVELAFSSRWAEGTMSGLQELFAEQSQHRGTMEFDDFKKLVLQADGAVGDEEVDRLFSSMASERGGCLADGGICSKQIGYSEFLAAALPGRFTHKELLEETFRMCDRDHDGHVSSSEFMAVLAGTTVAQAEMDRYFSESSSAVNGHLTLSDFTRLLEGKLAF</sequence>
<evidence type="ECO:0000256" key="6">
    <source>
        <dbReference type="SAM" id="MobiDB-lite"/>
    </source>
</evidence>
<dbReference type="GO" id="GO:0004672">
    <property type="term" value="F:protein kinase activity"/>
    <property type="evidence" value="ECO:0007669"/>
    <property type="project" value="InterPro"/>
</dbReference>
<dbReference type="InterPro" id="IPR011992">
    <property type="entry name" value="EF-hand-dom_pair"/>
</dbReference>
<dbReference type="InterPro" id="IPR011009">
    <property type="entry name" value="Kinase-like_dom_sf"/>
</dbReference>
<dbReference type="InterPro" id="IPR000719">
    <property type="entry name" value="Prot_kinase_dom"/>
</dbReference>
<protein>
    <recommendedName>
        <fullName evidence="11">Non-specific serine/threonine protein kinase</fullName>
    </recommendedName>
</protein>
<dbReference type="Gene3D" id="1.10.510.10">
    <property type="entry name" value="Transferase(Phosphotransferase) domain 1"/>
    <property type="match status" value="1"/>
</dbReference>
<proteinExistence type="inferred from homology"/>
<evidence type="ECO:0000256" key="4">
    <source>
        <dbReference type="ARBA" id="ARBA00022840"/>
    </source>
</evidence>
<evidence type="ECO:0000313" key="9">
    <source>
        <dbReference type="EMBL" id="CAE8590661.1"/>
    </source>
</evidence>
<dbReference type="CDD" id="cd05117">
    <property type="entry name" value="STKc_CAMK"/>
    <property type="match status" value="1"/>
</dbReference>
<name>A0A813DWC2_POLGL</name>
<comment type="similarity">
    <text evidence="5">Belongs to the protein kinase superfamily. Ser/Thr protein kinase family. CDPK subfamily.</text>
</comment>
<evidence type="ECO:0000259" key="8">
    <source>
        <dbReference type="PROSITE" id="PS50222"/>
    </source>
</evidence>
<dbReference type="SUPFAM" id="SSF56112">
    <property type="entry name" value="Protein kinase-like (PK-like)"/>
    <property type="match status" value="1"/>
</dbReference>
<dbReference type="EMBL" id="CAJNNV010004392">
    <property type="protein sequence ID" value="CAE8590661.1"/>
    <property type="molecule type" value="Genomic_DNA"/>
</dbReference>
<dbReference type="SMART" id="SM00054">
    <property type="entry name" value="EFh"/>
    <property type="match status" value="1"/>
</dbReference>
<feature type="domain" description="EF-hand" evidence="8">
    <location>
        <begin position="666"/>
        <end position="701"/>
    </location>
</feature>
<keyword evidence="3" id="KW-0106">Calcium</keyword>
<dbReference type="FunFam" id="1.10.510.10:FF:000571">
    <property type="entry name" value="Maternal embryonic leucine zipper kinase"/>
    <property type="match status" value="1"/>
</dbReference>
<reference evidence="9" key="1">
    <citation type="submission" date="2021-02" db="EMBL/GenBank/DDBJ databases">
        <authorList>
            <person name="Dougan E. K."/>
            <person name="Rhodes N."/>
            <person name="Thang M."/>
            <person name="Chan C."/>
        </authorList>
    </citation>
    <scope>NUCLEOTIDE SEQUENCE</scope>
</reference>
<dbReference type="GO" id="GO:0005524">
    <property type="term" value="F:ATP binding"/>
    <property type="evidence" value="ECO:0007669"/>
    <property type="project" value="UniProtKB-KW"/>
</dbReference>
<dbReference type="InterPro" id="IPR002048">
    <property type="entry name" value="EF_hand_dom"/>
</dbReference>
<dbReference type="Proteomes" id="UP000654075">
    <property type="component" value="Unassembled WGS sequence"/>
</dbReference>
<keyword evidence="2" id="KW-0547">Nucleotide-binding</keyword>
<dbReference type="Gene3D" id="1.10.238.10">
    <property type="entry name" value="EF-hand"/>
    <property type="match status" value="1"/>
</dbReference>
<dbReference type="PROSITE" id="PS00018">
    <property type="entry name" value="EF_HAND_1"/>
    <property type="match status" value="1"/>
</dbReference>
<evidence type="ECO:0000259" key="7">
    <source>
        <dbReference type="PROSITE" id="PS50011"/>
    </source>
</evidence>
<dbReference type="GO" id="GO:0005509">
    <property type="term" value="F:calcium ion binding"/>
    <property type="evidence" value="ECO:0007669"/>
    <property type="project" value="InterPro"/>
</dbReference>
<feature type="region of interest" description="Disordered" evidence="6">
    <location>
        <begin position="186"/>
        <end position="205"/>
    </location>
</feature>
<dbReference type="PROSITE" id="PS50222">
    <property type="entry name" value="EF_HAND_2"/>
    <property type="match status" value="1"/>
</dbReference>
<accession>A0A813DWC2</accession>
<dbReference type="SMART" id="SM00220">
    <property type="entry name" value="S_TKc"/>
    <property type="match status" value="1"/>
</dbReference>
<feature type="compositionally biased region" description="Low complexity" evidence="6">
    <location>
        <begin position="193"/>
        <end position="205"/>
    </location>
</feature>
<evidence type="ECO:0000256" key="3">
    <source>
        <dbReference type="ARBA" id="ARBA00022837"/>
    </source>
</evidence>
<dbReference type="InterPro" id="IPR018247">
    <property type="entry name" value="EF_Hand_1_Ca_BS"/>
</dbReference>
<dbReference type="PANTHER" id="PTHR24347">
    <property type="entry name" value="SERINE/THREONINE-PROTEIN KINASE"/>
    <property type="match status" value="1"/>
</dbReference>
<comment type="caution">
    <text evidence="9">The sequence shown here is derived from an EMBL/GenBank/DDBJ whole genome shotgun (WGS) entry which is preliminary data.</text>
</comment>
<dbReference type="AlphaFoldDB" id="A0A813DWC2"/>
<dbReference type="SUPFAM" id="SSF47473">
    <property type="entry name" value="EF-hand"/>
    <property type="match status" value="1"/>
</dbReference>
<dbReference type="OrthoDB" id="40902at2759"/>